<proteinExistence type="inferred from homology"/>
<feature type="region of interest" description="Disordered" evidence="2">
    <location>
        <begin position="1"/>
        <end position="28"/>
    </location>
</feature>
<dbReference type="InterPro" id="IPR007543">
    <property type="entry name" value="LptD_C"/>
</dbReference>
<comment type="subunit">
    <text evidence="1">Component of the lipopolysaccharide transport and assembly complex.</text>
</comment>
<accession>A0A4Y9EQ37</accession>
<evidence type="ECO:0000313" key="5">
    <source>
        <dbReference type="Proteomes" id="UP000297737"/>
    </source>
</evidence>
<dbReference type="HAMAP" id="MF_01411">
    <property type="entry name" value="LPS_assembly_LptD"/>
    <property type="match status" value="1"/>
</dbReference>
<dbReference type="InterPro" id="IPR050218">
    <property type="entry name" value="LptD"/>
</dbReference>
<dbReference type="PANTHER" id="PTHR30189">
    <property type="entry name" value="LPS-ASSEMBLY PROTEIN"/>
    <property type="match status" value="1"/>
</dbReference>
<sequence length="742" mass="81464">MAQDYVTPSADVTTNNYDPAKPAAKQPVPLPAALKPGDTIDFAADQIGYSDNDQIVTAQGAVHISRDGYVLTADSVSWDRTTGQIIATGNVTTTDPSGNRVFGDRVELTDSLRDGALDNILLVLEGGGRLAAQSGVRISGKTVMNHAVYSPCSVVGADGCAKEPLWQVRAVKVTHDPVKHRISYKDATLDFFGQPVMFLPTMSHPDGVATRATGLLVPILSYNANLGFGLAVPYLWSIAPDKDLTITPWIYTAVNPALGFEYRQLLAQGPVQFSGLMTYAARTVLAPDNVTRLETGEQFRGYFAANGQFQHNENWRTTFSARYATDDTFTRRYDISLDDTLRSTFNVERFGSDSYLSIQGWAFQGLAVGDSFGASPVALPLINYLWNPEETILGGHLAVNANSLVITRTDGTDMQRALASAVWNIDTITKGGLRIDALAQIRGDVYHASETVLADLPIYAGRDGWHTRFLPAAALDFRWPLAGPAFGGVQTLTPRVQFVASPTGRNTNIPNEDARSINFNTVDLFSINRFPGYDRWEGGTRVTYGVEYTLDRPRLALRTQIGQSYRFDTSNEFLPPGTGLSGKVSDIVTRTTLQVGKLLEITQSLRFDPNSFAARANEIDIAVGNSQTYATVAYVKLNRNIPIEDLADREELRVGGRVVFAKYWSIFASSIVDLTSTSEDPTTTNDGFSPVRHRIGVAYEDECFRIGFSWRHDYTFDRDYRPGNTYLFTVALKNLGPSPKVQ</sequence>
<evidence type="ECO:0000313" key="4">
    <source>
        <dbReference type="EMBL" id="TFU03911.1"/>
    </source>
</evidence>
<keyword evidence="1" id="KW-0732">Signal</keyword>
<comment type="function">
    <text evidence="1">Involved in the assembly of lipopolysaccharide (LPS) at the surface of the outer membrane.</text>
</comment>
<keyword evidence="5" id="KW-1185">Reference proteome</keyword>
<dbReference type="Proteomes" id="UP000297737">
    <property type="component" value="Unassembled WGS sequence"/>
</dbReference>
<feature type="domain" description="LptD C-terminal" evidence="3">
    <location>
        <begin position="299"/>
        <end position="664"/>
    </location>
</feature>
<dbReference type="GO" id="GO:1990351">
    <property type="term" value="C:transporter complex"/>
    <property type="evidence" value="ECO:0007669"/>
    <property type="project" value="TreeGrafter"/>
</dbReference>
<evidence type="ECO:0000256" key="1">
    <source>
        <dbReference type="HAMAP-Rule" id="MF_01411"/>
    </source>
</evidence>
<dbReference type="AlphaFoldDB" id="A0A4Y9EQ37"/>
<comment type="subcellular location">
    <subcellularLocation>
        <location evidence="1">Cell outer membrane</location>
    </subcellularLocation>
</comment>
<evidence type="ECO:0000259" key="3">
    <source>
        <dbReference type="Pfam" id="PF04453"/>
    </source>
</evidence>
<dbReference type="PANTHER" id="PTHR30189:SF1">
    <property type="entry name" value="LPS-ASSEMBLY PROTEIN LPTD"/>
    <property type="match status" value="1"/>
</dbReference>
<dbReference type="EMBL" id="SIHO01000002">
    <property type="protein sequence ID" value="TFU03911.1"/>
    <property type="molecule type" value="Genomic_DNA"/>
</dbReference>
<evidence type="ECO:0000256" key="2">
    <source>
        <dbReference type="SAM" id="MobiDB-lite"/>
    </source>
</evidence>
<comment type="caution">
    <text evidence="1">Lacks conserved residue(s) required for the propagation of feature annotation.</text>
</comment>
<protein>
    <recommendedName>
        <fullName evidence="1">LPS-assembly protein LptD</fullName>
    </recommendedName>
</protein>
<comment type="caution">
    <text evidence="4">The sequence shown here is derived from an EMBL/GenBank/DDBJ whole genome shotgun (WGS) entry which is preliminary data.</text>
</comment>
<dbReference type="GO" id="GO:0043165">
    <property type="term" value="P:Gram-negative-bacterium-type cell outer membrane assembly"/>
    <property type="evidence" value="ECO:0007669"/>
    <property type="project" value="UniProtKB-UniRule"/>
</dbReference>
<keyword evidence="1" id="KW-0998">Cell outer membrane</keyword>
<reference evidence="4 5" key="1">
    <citation type="submission" date="2019-02" db="EMBL/GenBank/DDBJ databases">
        <title>Polymorphobacter sp. isolated from the lake at the Tibet of China.</title>
        <authorList>
            <person name="Li A."/>
        </authorList>
    </citation>
    <scope>NUCLEOTIDE SEQUENCE [LARGE SCALE GENOMIC DNA]</scope>
    <source>
        <strain evidence="4 5">DJ1R-1</strain>
    </source>
</reference>
<keyword evidence="1" id="KW-0472">Membrane</keyword>
<dbReference type="Pfam" id="PF04453">
    <property type="entry name" value="LptD"/>
    <property type="match status" value="1"/>
</dbReference>
<dbReference type="InterPro" id="IPR020889">
    <property type="entry name" value="LipoPS_assembly_LptD"/>
</dbReference>
<dbReference type="GO" id="GO:0009279">
    <property type="term" value="C:cell outer membrane"/>
    <property type="evidence" value="ECO:0007669"/>
    <property type="project" value="UniProtKB-SubCell"/>
</dbReference>
<comment type="similarity">
    <text evidence="1">Belongs to the LptD family.</text>
</comment>
<name>A0A4Y9EQ37_9SPHN</name>
<gene>
    <name evidence="1" type="primary">lptD</name>
    <name evidence="4" type="ORF">EUV02_11340</name>
</gene>
<dbReference type="OrthoDB" id="9760225at2"/>
<organism evidence="4 5">
    <name type="scientific">Glacieibacterium arshaanense</name>
    <dbReference type="NCBI Taxonomy" id="2511025"/>
    <lineage>
        <taxon>Bacteria</taxon>
        <taxon>Pseudomonadati</taxon>
        <taxon>Pseudomonadota</taxon>
        <taxon>Alphaproteobacteria</taxon>
        <taxon>Sphingomonadales</taxon>
        <taxon>Sphingosinicellaceae</taxon>
        <taxon>Glacieibacterium</taxon>
    </lineage>
</organism>
<dbReference type="GO" id="GO:0015920">
    <property type="term" value="P:lipopolysaccharide transport"/>
    <property type="evidence" value="ECO:0007669"/>
    <property type="project" value="InterPro"/>
</dbReference>
<dbReference type="Gene3D" id="2.60.450.10">
    <property type="entry name" value="Lipopolysaccharide (LPS) transport protein A like domain"/>
    <property type="match status" value="1"/>
</dbReference>